<feature type="transmembrane region" description="Helical" evidence="3">
    <location>
        <begin position="192"/>
        <end position="210"/>
    </location>
</feature>
<feature type="transmembrane region" description="Helical" evidence="3">
    <location>
        <begin position="90"/>
        <end position="110"/>
    </location>
</feature>
<evidence type="ECO:0000256" key="2">
    <source>
        <dbReference type="ARBA" id="ARBA00034247"/>
    </source>
</evidence>
<protein>
    <recommendedName>
        <fullName evidence="1">diguanylate cyclase</fullName>
        <ecNumber evidence="1">2.7.7.65</ecNumber>
    </recommendedName>
</protein>
<organism evidence="5 6">
    <name type="scientific">Pelagerythrobacter rhizovicinus</name>
    <dbReference type="NCBI Taxonomy" id="2268576"/>
    <lineage>
        <taxon>Bacteria</taxon>
        <taxon>Pseudomonadati</taxon>
        <taxon>Pseudomonadota</taxon>
        <taxon>Alphaproteobacteria</taxon>
        <taxon>Sphingomonadales</taxon>
        <taxon>Erythrobacteraceae</taxon>
        <taxon>Pelagerythrobacter</taxon>
    </lineage>
</organism>
<keyword evidence="6" id="KW-1185">Reference proteome</keyword>
<feature type="transmembrane region" description="Helical" evidence="3">
    <location>
        <begin position="38"/>
        <end position="58"/>
    </location>
</feature>
<dbReference type="GO" id="GO:0043709">
    <property type="term" value="P:cell adhesion involved in single-species biofilm formation"/>
    <property type="evidence" value="ECO:0007669"/>
    <property type="project" value="TreeGrafter"/>
</dbReference>
<name>A0A4Q2KRU3_9SPHN</name>
<accession>A0A4Q2KRU3</accession>
<dbReference type="RefSeq" id="WP_129523873.1">
    <property type="nucleotide sequence ID" value="NZ_SDPV01000001.1"/>
</dbReference>
<dbReference type="SMART" id="SM00267">
    <property type="entry name" value="GGDEF"/>
    <property type="match status" value="1"/>
</dbReference>
<dbReference type="GO" id="GO:0005886">
    <property type="term" value="C:plasma membrane"/>
    <property type="evidence" value="ECO:0007669"/>
    <property type="project" value="TreeGrafter"/>
</dbReference>
<keyword evidence="3" id="KW-0812">Transmembrane</keyword>
<dbReference type="OrthoDB" id="384661at2"/>
<dbReference type="AlphaFoldDB" id="A0A4Q2KRU3"/>
<dbReference type="SUPFAM" id="SSF55073">
    <property type="entry name" value="Nucleotide cyclase"/>
    <property type="match status" value="1"/>
</dbReference>
<dbReference type="EMBL" id="SDPV01000001">
    <property type="protein sequence ID" value="RXZ66402.1"/>
    <property type="molecule type" value="Genomic_DNA"/>
</dbReference>
<dbReference type="Proteomes" id="UP000293623">
    <property type="component" value="Unassembled WGS sequence"/>
</dbReference>
<dbReference type="PROSITE" id="PS50887">
    <property type="entry name" value="GGDEF"/>
    <property type="match status" value="1"/>
</dbReference>
<evidence type="ECO:0000256" key="1">
    <source>
        <dbReference type="ARBA" id="ARBA00012528"/>
    </source>
</evidence>
<evidence type="ECO:0000313" key="5">
    <source>
        <dbReference type="EMBL" id="RXZ66402.1"/>
    </source>
</evidence>
<dbReference type="Pfam" id="PF00990">
    <property type="entry name" value="GGDEF"/>
    <property type="match status" value="1"/>
</dbReference>
<dbReference type="InterPro" id="IPR029787">
    <property type="entry name" value="Nucleotide_cyclase"/>
</dbReference>
<dbReference type="PANTHER" id="PTHR45138:SF9">
    <property type="entry name" value="DIGUANYLATE CYCLASE DGCM-RELATED"/>
    <property type="match status" value="1"/>
</dbReference>
<comment type="caution">
    <text evidence="5">The sequence shown here is derived from an EMBL/GenBank/DDBJ whole genome shotgun (WGS) entry which is preliminary data.</text>
</comment>
<dbReference type="NCBIfam" id="TIGR00254">
    <property type="entry name" value="GGDEF"/>
    <property type="match status" value="1"/>
</dbReference>
<sequence>MTAAFVLAINMFIAGIFAVAFGVVAATDPTTRGARWLAVGYATGIVSIPLEFLVPYQVNPAPVTIAIFLVFLLALTFCLVGIAKHYAAAVPWMAITAIWVASVLAVPLTFNLSYGSLPRGLLYQFPYFAMHVLVGLVILRARRRQPLDLLLFTLNGAAALLYLSKPLIAWIVGTAATPQGYMTTTYAALSQSIGSVTLVALALVLLLVMMRDTAAEMAARSETDALSGILNRRGFDLHAERMLARAERADEPLTLVTADIDHFKRINDKFGHAAGDATIAHVAKLLCEPVTGDALVSRLGGEEFAVLLAGATLADGRGYAERVRARLAADPPVHLGVDQIVTASFGVAQVTRGDTLFDLARRADAALYRAKAGGRNRVSLALGELSSAPCGSLQQFAAPNRPAPGFLSTDRESSLLLS</sequence>
<dbReference type="GO" id="GO:1902201">
    <property type="term" value="P:negative regulation of bacterial-type flagellum-dependent cell motility"/>
    <property type="evidence" value="ECO:0007669"/>
    <property type="project" value="TreeGrafter"/>
</dbReference>
<feature type="transmembrane region" description="Helical" evidence="3">
    <location>
        <begin position="6"/>
        <end position="26"/>
    </location>
</feature>
<dbReference type="InterPro" id="IPR043128">
    <property type="entry name" value="Rev_trsase/Diguanyl_cyclase"/>
</dbReference>
<dbReference type="Gene3D" id="3.30.70.270">
    <property type="match status" value="1"/>
</dbReference>
<keyword evidence="3" id="KW-0472">Membrane</keyword>
<dbReference type="FunFam" id="3.30.70.270:FF:000001">
    <property type="entry name" value="Diguanylate cyclase domain protein"/>
    <property type="match status" value="1"/>
</dbReference>
<keyword evidence="3" id="KW-1133">Transmembrane helix</keyword>
<feature type="domain" description="GGDEF" evidence="4">
    <location>
        <begin position="251"/>
        <end position="383"/>
    </location>
</feature>
<evidence type="ECO:0000256" key="3">
    <source>
        <dbReference type="SAM" id="Phobius"/>
    </source>
</evidence>
<dbReference type="GO" id="GO:0052621">
    <property type="term" value="F:diguanylate cyclase activity"/>
    <property type="evidence" value="ECO:0007669"/>
    <property type="project" value="UniProtKB-EC"/>
</dbReference>
<feature type="transmembrane region" description="Helical" evidence="3">
    <location>
        <begin position="151"/>
        <end position="172"/>
    </location>
</feature>
<evidence type="ECO:0000313" key="6">
    <source>
        <dbReference type="Proteomes" id="UP000293623"/>
    </source>
</evidence>
<dbReference type="InterPro" id="IPR000160">
    <property type="entry name" value="GGDEF_dom"/>
</dbReference>
<gene>
    <name evidence="5" type="ORF">ETX26_06870</name>
</gene>
<dbReference type="InterPro" id="IPR050469">
    <property type="entry name" value="Diguanylate_Cyclase"/>
</dbReference>
<dbReference type="PANTHER" id="PTHR45138">
    <property type="entry name" value="REGULATORY COMPONENTS OF SENSORY TRANSDUCTION SYSTEM"/>
    <property type="match status" value="1"/>
</dbReference>
<evidence type="ECO:0000259" key="4">
    <source>
        <dbReference type="PROSITE" id="PS50887"/>
    </source>
</evidence>
<dbReference type="EC" id="2.7.7.65" evidence="1"/>
<proteinExistence type="predicted"/>
<dbReference type="CDD" id="cd01949">
    <property type="entry name" value="GGDEF"/>
    <property type="match status" value="1"/>
</dbReference>
<feature type="transmembrane region" description="Helical" evidence="3">
    <location>
        <begin position="64"/>
        <end position="83"/>
    </location>
</feature>
<feature type="transmembrane region" description="Helical" evidence="3">
    <location>
        <begin position="122"/>
        <end position="139"/>
    </location>
</feature>
<reference evidence="5 6" key="1">
    <citation type="submission" date="2019-01" db="EMBL/GenBank/DDBJ databases">
        <title>Altererythrobacter rhizovicinus sp. nov., isolated from the rhizosphere soil of Haloxylon ammodendron.</title>
        <authorList>
            <person name="Li H.-P."/>
            <person name="Gou J.-Y."/>
            <person name="Yao D."/>
            <person name="Han Q.-Q."/>
            <person name="Shao K.-Z."/>
            <person name="Zhao Q."/>
            <person name="Zhang J.-L."/>
        </authorList>
    </citation>
    <scope>NUCLEOTIDE SEQUENCE [LARGE SCALE GENOMIC DNA]</scope>
    <source>
        <strain evidence="5 6">AY-3R</strain>
    </source>
</reference>
<comment type="catalytic activity">
    <reaction evidence="2">
        <text>2 GTP = 3',3'-c-di-GMP + 2 diphosphate</text>
        <dbReference type="Rhea" id="RHEA:24898"/>
        <dbReference type="ChEBI" id="CHEBI:33019"/>
        <dbReference type="ChEBI" id="CHEBI:37565"/>
        <dbReference type="ChEBI" id="CHEBI:58805"/>
        <dbReference type="EC" id="2.7.7.65"/>
    </reaction>
</comment>